<dbReference type="PANTHER" id="PTHR47268">
    <property type="entry name" value="ACYLPHOSPHATASE"/>
    <property type="match status" value="1"/>
</dbReference>
<sequence>MIRRRVIVTGRVQGVFYRDTCRRMAGEYGVNGWVRNNADGAVEAVFEGERDAVDAMCQWCASGPAYADVQHVEIAEEPVEHETRFEIR</sequence>
<comment type="caution">
    <text evidence="8">The sequence shown here is derived from an EMBL/GenBank/DDBJ whole genome shotgun (WGS) entry which is preliminary data.</text>
</comment>
<dbReference type="PROSITE" id="PS00151">
    <property type="entry name" value="ACYLPHOSPHATASE_2"/>
    <property type="match status" value="1"/>
</dbReference>
<reference evidence="8 9" key="1">
    <citation type="submission" date="2018-03" db="EMBL/GenBank/DDBJ databases">
        <title>Genomic Encyclopedia of Archaeal and Bacterial Type Strains, Phase II (KMG-II): from individual species to whole genera.</title>
        <authorList>
            <person name="Goeker M."/>
        </authorList>
    </citation>
    <scope>NUCLEOTIDE SEQUENCE [LARGE SCALE GENOMIC DNA]</scope>
    <source>
        <strain evidence="8 9">DSM 100065</strain>
    </source>
</reference>
<dbReference type="Gene3D" id="3.30.70.100">
    <property type="match status" value="1"/>
</dbReference>
<keyword evidence="9" id="KW-1185">Reference proteome</keyword>
<dbReference type="EMBL" id="PVUE01000001">
    <property type="protein sequence ID" value="PRZ43889.1"/>
    <property type="molecule type" value="Genomic_DNA"/>
</dbReference>
<dbReference type="PANTHER" id="PTHR47268:SF4">
    <property type="entry name" value="ACYLPHOSPHATASE"/>
    <property type="match status" value="1"/>
</dbReference>
<protein>
    <recommendedName>
        <fullName evidence="3 5">acylphosphatase</fullName>
        <ecNumber evidence="2 5">3.6.1.7</ecNumber>
    </recommendedName>
</protein>
<dbReference type="InterPro" id="IPR017968">
    <property type="entry name" value="Acylphosphatase_CS"/>
</dbReference>
<dbReference type="RefSeq" id="WP_177557439.1">
    <property type="nucleotide sequence ID" value="NZ_PVUE01000001.1"/>
</dbReference>
<dbReference type="InterPro" id="IPR001792">
    <property type="entry name" value="Acylphosphatase-like_dom"/>
</dbReference>
<feature type="active site" evidence="5">
    <location>
        <position position="36"/>
    </location>
</feature>
<evidence type="ECO:0000256" key="2">
    <source>
        <dbReference type="ARBA" id="ARBA00012150"/>
    </source>
</evidence>
<evidence type="ECO:0000256" key="4">
    <source>
        <dbReference type="ARBA" id="ARBA00047645"/>
    </source>
</evidence>
<accession>A0A2T1A5M2</accession>
<dbReference type="InterPro" id="IPR036046">
    <property type="entry name" value="Acylphosphatase-like_dom_sf"/>
</dbReference>
<comment type="catalytic activity">
    <reaction evidence="4 5">
        <text>an acyl phosphate + H2O = a carboxylate + phosphate + H(+)</text>
        <dbReference type="Rhea" id="RHEA:14965"/>
        <dbReference type="ChEBI" id="CHEBI:15377"/>
        <dbReference type="ChEBI" id="CHEBI:15378"/>
        <dbReference type="ChEBI" id="CHEBI:29067"/>
        <dbReference type="ChEBI" id="CHEBI:43474"/>
        <dbReference type="ChEBI" id="CHEBI:59918"/>
        <dbReference type="EC" id="3.6.1.7"/>
    </reaction>
</comment>
<dbReference type="PROSITE" id="PS51160">
    <property type="entry name" value="ACYLPHOSPHATASE_3"/>
    <property type="match status" value="1"/>
</dbReference>
<evidence type="ECO:0000313" key="9">
    <source>
        <dbReference type="Proteomes" id="UP000237752"/>
    </source>
</evidence>
<evidence type="ECO:0000256" key="6">
    <source>
        <dbReference type="RuleBase" id="RU004168"/>
    </source>
</evidence>
<gene>
    <name evidence="8" type="ORF">CLV47_10113</name>
</gene>
<evidence type="ECO:0000256" key="3">
    <source>
        <dbReference type="ARBA" id="ARBA00015991"/>
    </source>
</evidence>
<dbReference type="Proteomes" id="UP000237752">
    <property type="component" value="Unassembled WGS sequence"/>
</dbReference>
<evidence type="ECO:0000313" key="8">
    <source>
        <dbReference type="EMBL" id="PRZ43889.1"/>
    </source>
</evidence>
<evidence type="ECO:0000256" key="5">
    <source>
        <dbReference type="PROSITE-ProRule" id="PRU00520"/>
    </source>
</evidence>
<dbReference type="EC" id="3.6.1.7" evidence="2 5"/>
<dbReference type="GO" id="GO:0003998">
    <property type="term" value="F:acylphosphatase activity"/>
    <property type="evidence" value="ECO:0007669"/>
    <property type="project" value="UniProtKB-EC"/>
</dbReference>
<feature type="active site" evidence="5">
    <location>
        <position position="18"/>
    </location>
</feature>
<comment type="similarity">
    <text evidence="1 6">Belongs to the acylphosphatase family.</text>
</comment>
<feature type="domain" description="Acylphosphatase-like" evidence="7">
    <location>
        <begin position="3"/>
        <end position="88"/>
    </location>
</feature>
<evidence type="ECO:0000256" key="1">
    <source>
        <dbReference type="ARBA" id="ARBA00005614"/>
    </source>
</evidence>
<proteinExistence type="inferred from homology"/>
<name>A0A2T1A5M2_9ACTN</name>
<dbReference type="SUPFAM" id="SSF54975">
    <property type="entry name" value="Acylphosphatase/BLUF domain-like"/>
    <property type="match status" value="1"/>
</dbReference>
<organism evidence="8 9">
    <name type="scientific">Antricoccus suffuscus</name>
    <dbReference type="NCBI Taxonomy" id="1629062"/>
    <lineage>
        <taxon>Bacteria</taxon>
        <taxon>Bacillati</taxon>
        <taxon>Actinomycetota</taxon>
        <taxon>Actinomycetes</taxon>
        <taxon>Geodermatophilales</taxon>
        <taxon>Antricoccaceae</taxon>
        <taxon>Antricoccus</taxon>
    </lineage>
</organism>
<dbReference type="AlphaFoldDB" id="A0A2T1A5M2"/>
<dbReference type="InterPro" id="IPR020456">
    <property type="entry name" value="Acylphosphatase"/>
</dbReference>
<evidence type="ECO:0000259" key="7">
    <source>
        <dbReference type="PROSITE" id="PS51160"/>
    </source>
</evidence>
<keyword evidence="5" id="KW-0378">Hydrolase</keyword>
<dbReference type="Pfam" id="PF00708">
    <property type="entry name" value="Acylphosphatase"/>
    <property type="match status" value="1"/>
</dbReference>